<reference evidence="3" key="1">
    <citation type="submission" date="2023-07" db="EMBL/GenBank/DDBJ databases">
        <authorList>
            <consortium name="CYATHOMIX"/>
        </authorList>
    </citation>
    <scope>NUCLEOTIDE SEQUENCE</scope>
    <source>
        <strain evidence="3">N/A</strain>
    </source>
</reference>
<feature type="transmembrane region" description="Helical" evidence="2">
    <location>
        <begin position="118"/>
        <end position="138"/>
    </location>
</feature>
<feature type="transmembrane region" description="Helical" evidence="2">
    <location>
        <begin position="76"/>
        <end position="106"/>
    </location>
</feature>
<evidence type="ECO:0000256" key="1">
    <source>
        <dbReference type="SAM" id="MobiDB-lite"/>
    </source>
</evidence>
<name>A0AA36M3I2_CYLNA</name>
<organism evidence="3 4">
    <name type="scientific">Cylicocyclus nassatus</name>
    <name type="common">Nematode worm</name>
    <dbReference type="NCBI Taxonomy" id="53992"/>
    <lineage>
        <taxon>Eukaryota</taxon>
        <taxon>Metazoa</taxon>
        <taxon>Ecdysozoa</taxon>
        <taxon>Nematoda</taxon>
        <taxon>Chromadorea</taxon>
        <taxon>Rhabditida</taxon>
        <taxon>Rhabditina</taxon>
        <taxon>Rhabditomorpha</taxon>
        <taxon>Strongyloidea</taxon>
        <taxon>Strongylidae</taxon>
        <taxon>Cylicocyclus</taxon>
    </lineage>
</organism>
<evidence type="ECO:0000256" key="2">
    <source>
        <dbReference type="SAM" id="Phobius"/>
    </source>
</evidence>
<dbReference type="EMBL" id="CATQJL010000223">
    <property type="protein sequence ID" value="CAJ0597379.1"/>
    <property type="molecule type" value="Genomic_DNA"/>
</dbReference>
<sequence>MPKDCYAPDIKTTELKSPEIGAVMGSLYDVSAYLMEAVVDPLPFHTIEKAAGQVDNPHELLFWLSKSVEENYVMRALLTFWAALCGIFSLVSVATCFCCACCIFGIETRRVIAGSKVLSISTAFFICIFTSFIAIIIYHNSLKQVHSGLKVLPKHLKTVDDDLNRLASLLTTNLHCISEKEDQIYKSKCHHEFELLKTQINKTEGMIDFQSLERMIELAVALTNEFDSLSRKVGSPQLVHNLSLASSSARTIQQNLDNFSNMSKFCVQEAYARTKNFFETLEKTQVDLEETGKAFEEALKFTINRTSKLQIQLADAFMEKKIRQQIEYWFYVSIFPVLLICLSLFGLTMAFVGWRFYLSHYNHVPNWRGNTVSIVAAAGLCFADSCTMMIGVAIYALAAAFLFVGYVSMSMCNGLYSDENMIHFKAFSNADYDIRIGSQNLRHSLSDTFYNCKNGHTFFNSLRAHQAMVKNEFDVINSFSKSYDTAAILEKISIDVDVLEKRSSLIHSVISEVKQTLMTMPTIAEIGRNITEMDKILQQLLSNLLEKIKPLLDANSVHFEQIRLHQKELQDCMSMAVPNLVKAFADYSPHCKSLSAIWDGMSTFVCKNITAPAQGLWLAINICAIGTAGIYCAFCGTAMLWRNLGSLTESRPARWRIHGYPLKHKADERVPYSSESIKSKSSQRSKMKISKSHQGPSAEKTEQGFLEDNSLSSDRLLLILNKLKSNDTGQRKSVFFAMALHQLLTCGKIMIKSAVILCSLFTSKIKLLL</sequence>
<protein>
    <submittedName>
        <fullName evidence="3">Uncharacterized protein</fullName>
    </submittedName>
</protein>
<proteinExistence type="predicted"/>
<evidence type="ECO:0000313" key="4">
    <source>
        <dbReference type="Proteomes" id="UP001176961"/>
    </source>
</evidence>
<feature type="region of interest" description="Disordered" evidence="1">
    <location>
        <begin position="671"/>
        <end position="704"/>
    </location>
</feature>
<evidence type="ECO:0000313" key="3">
    <source>
        <dbReference type="EMBL" id="CAJ0597379.1"/>
    </source>
</evidence>
<feature type="transmembrane region" description="Helical" evidence="2">
    <location>
        <begin position="328"/>
        <end position="354"/>
    </location>
</feature>
<comment type="caution">
    <text evidence="3">The sequence shown here is derived from an EMBL/GenBank/DDBJ whole genome shotgun (WGS) entry which is preliminary data.</text>
</comment>
<keyword evidence="2" id="KW-0472">Membrane</keyword>
<keyword evidence="2" id="KW-0812">Transmembrane</keyword>
<feature type="compositionally biased region" description="Basic residues" evidence="1">
    <location>
        <begin position="681"/>
        <end position="691"/>
    </location>
</feature>
<keyword evidence="4" id="KW-1185">Reference proteome</keyword>
<accession>A0AA36M3I2</accession>
<feature type="transmembrane region" description="Helical" evidence="2">
    <location>
        <begin position="374"/>
        <end position="407"/>
    </location>
</feature>
<dbReference type="AlphaFoldDB" id="A0AA36M3I2"/>
<gene>
    <name evidence="3" type="ORF">CYNAS_LOCUS9362</name>
</gene>
<dbReference type="Proteomes" id="UP001176961">
    <property type="component" value="Unassembled WGS sequence"/>
</dbReference>
<keyword evidence="2" id="KW-1133">Transmembrane helix</keyword>
<feature type="transmembrane region" description="Helical" evidence="2">
    <location>
        <begin position="616"/>
        <end position="641"/>
    </location>
</feature>